<evidence type="ECO:0000256" key="4">
    <source>
        <dbReference type="ARBA" id="ARBA00022475"/>
    </source>
</evidence>
<evidence type="ECO:0000256" key="7">
    <source>
        <dbReference type="ARBA" id="ARBA00022692"/>
    </source>
</evidence>
<name>A0A3A1YPG3_9BURK</name>
<evidence type="ECO:0000313" key="13">
    <source>
        <dbReference type="EMBL" id="RIY39118.1"/>
    </source>
</evidence>
<dbReference type="RefSeq" id="WP_119517018.1">
    <property type="nucleotide sequence ID" value="NZ_NQYH01000021.1"/>
</dbReference>
<evidence type="ECO:0000256" key="10">
    <source>
        <dbReference type="NCBIfam" id="TIGR03937"/>
    </source>
</evidence>
<evidence type="ECO:0000256" key="8">
    <source>
        <dbReference type="ARBA" id="ARBA00022989"/>
    </source>
</evidence>
<dbReference type="CDD" id="cd06423">
    <property type="entry name" value="CESA_like"/>
    <property type="match status" value="1"/>
</dbReference>
<protein>
    <recommendedName>
        <fullName evidence="3 10">Poly-beta-1,6-N-acetyl-D-glucosamine synthase</fullName>
        <shortName evidence="11">Poly-beta-1,6-GlcNAc synthase</shortName>
        <ecNumber evidence="11">2.4.1.-</ecNumber>
    </recommendedName>
</protein>
<comment type="caution">
    <text evidence="13">The sequence shown here is derived from an EMBL/GenBank/DDBJ whole genome shotgun (WGS) entry which is preliminary data.</text>
</comment>
<dbReference type="SUPFAM" id="SSF53448">
    <property type="entry name" value="Nucleotide-diphospho-sugar transferases"/>
    <property type="match status" value="1"/>
</dbReference>
<keyword evidence="5 11" id="KW-0328">Glycosyltransferase</keyword>
<proteinExistence type="inferred from homology"/>
<reference evidence="13 14" key="1">
    <citation type="submission" date="2017-08" db="EMBL/GenBank/DDBJ databases">
        <title>Pusillimonas indicus sp. nov., a member of the family Alcaligenaceae isolated from surface seawater.</title>
        <authorList>
            <person name="Li J."/>
        </authorList>
    </citation>
    <scope>NUCLEOTIDE SEQUENCE [LARGE SCALE GENOMIC DNA]</scope>
    <source>
        <strain evidence="13 14">L52-1-41</strain>
    </source>
</reference>
<dbReference type="Proteomes" id="UP000266206">
    <property type="component" value="Unassembled WGS sequence"/>
</dbReference>
<evidence type="ECO:0000256" key="11">
    <source>
        <dbReference type="RuleBase" id="RU364028"/>
    </source>
</evidence>
<keyword evidence="7 11" id="KW-0812">Transmembrane</keyword>
<organism evidence="13 14">
    <name type="scientific">Neopusillimonas maritima</name>
    <dbReference type="NCBI Taxonomy" id="2026239"/>
    <lineage>
        <taxon>Bacteria</taxon>
        <taxon>Pseudomonadati</taxon>
        <taxon>Pseudomonadota</taxon>
        <taxon>Betaproteobacteria</taxon>
        <taxon>Burkholderiales</taxon>
        <taxon>Alcaligenaceae</taxon>
        <taxon>Neopusillimonas</taxon>
    </lineage>
</organism>
<dbReference type="InterPro" id="IPR001173">
    <property type="entry name" value="Glyco_trans_2-like"/>
</dbReference>
<feature type="transmembrane region" description="Helical" evidence="11">
    <location>
        <begin position="320"/>
        <end position="345"/>
    </location>
</feature>
<dbReference type="EMBL" id="NQYH01000021">
    <property type="protein sequence ID" value="RIY39118.1"/>
    <property type="molecule type" value="Genomic_DNA"/>
</dbReference>
<dbReference type="InterPro" id="IPR029044">
    <property type="entry name" value="Nucleotide-diphossugar_trans"/>
</dbReference>
<sequence>MTERIIAFGILLIMLGTPAGVILTATSQYLSSFVFYYPLTMSGIWVAGGLFFWWKWERHWKWGPGTEPPVLNGDPLISILIPCHNESDNILDTLDAAIGQRYQNIEIIVIDDGSTDQTGALCEHYATLNTKIRVIHLAHNQGKAMALRMGALAARSEYLVCIDGDAMLEPDACQYMVAPLIQQETVGAVTGNPRIRTRSTLIGRIQVGEFSSIIGLIKRTQRIYGRLFSVSGVVAAFRRSALHDVGYWSLDMITEDIDITWKLQLGRWSVFYEPRALCWILMPETLRGLWKQRLRWARGGAEVFLKNLPILFSWKHHRMWLLMLEYALSTFWAFSLALLAALWLWGQVFGLPSQLSVAELLPPSYTGLILAFVCLFQFGISTLIDRRYEPGLTHSLYWIVWYPFVYWLISLTTTICSFPSVMLRLRRQRARWTSPDRGIKEQP</sequence>
<dbReference type="NCBIfam" id="TIGR03937">
    <property type="entry name" value="PgaC_IcaA"/>
    <property type="match status" value="1"/>
</dbReference>
<dbReference type="GO" id="GO:0043708">
    <property type="term" value="P:cell adhesion involved in biofilm formation"/>
    <property type="evidence" value="ECO:0007669"/>
    <property type="project" value="InterPro"/>
</dbReference>
<dbReference type="EC" id="2.4.1.-" evidence="11"/>
<dbReference type="AlphaFoldDB" id="A0A3A1YPG3"/>
<dbReference type="PANTHER" id="PTHR43630">
    <property type="entry name" value="POLY-BETA-1,6-N-ACETYL-D-GLUCOSAMINE SYNTHASE"/>
    <property type="match status" value="1"/>
</dbReference>
<comment type="similarity">
    <text evidence="2 11">Belongs to the glycosyltransferase 2 family.</text>
</comment>
<comment type="subcellular location">
    <subcellularLocation>
        <location evidence="1 11">Cell membrane</location>
        <topology evidence="1 11">Multi-pass membrane protein</topology>
    </subcellularLocation>
</comment>
<feature type="transmembrane region" description="Helical" evidence="11">
    <location>
        <begin position="34"/>
        <end position="54"/>
    </location>
</feature>
<dbReference type="OrthoDB" id="276604at2"/>
<accession>A0A3A1YPG3</accession>
<dbReference type="InterPro" id="IPR023853">
    <property type="entry name" value="PGA_PgaC/IcaA"/>
</dbReference>
<keyword evidence="8 11" id="KW-1133">Transmembrane helix</keyword>
<evidence type="ECO:0000313" key="14">
    <source>
        <dbReference type="Proteomes" id="UP000266206"/>
    </source>
</evidence>
<dbReference type="GO" id="GO:0008375">
    <property type="term" value="F:acetylglucosaminyltransferase activity"/>
    <property type="evidence" value="ECO:0007669"/>
    <property type="project" value="UniProtKB-UniRule"/>
</dbReference>
<evidence type="ECO:0000256" key="3">
    <source>
        <dbReference type="ARBA" id="ARBA00017381"/>
    </source>
</evidence>
<evidence type="ECO:0000259" key="12">
    <source>
        <dbReference type="Pfam" id="PF00535"/>
    </source>
</evidence>
<gene>
    <name evidence="13" type="primary">pgaC</name>
    <name evidence="13" type="ORF">CJP73_15445</name>
</gene>
<dbReference type="GO" id="GO:0005886">
    <property type="term" value="C:plasma membrane"/>
    <property type="evidence" value="ECO:0007669"/>
    <property type="project" value="UniProtKB-SubCell"/>
</dbReference>
<evidence type="ECO:0000256" key="5">
    <source>
        <dbReference type="ARBA" id="ARBA00022676"/>
    </source>
</evidence>
<feature type="transmembrane region" description="Helical" evidence="11">
    <location>
        <begin position="396"/>
        <end position="422"/>
    </location>
</feature>
<dbReference type="Gene3D" id="3.90.550.10">
    <property type="entry name" value="Spore Coat Polysaccharide Biosynthesis Protein SpsA, Chain A"/>
    <property type="match status" value="1"/>
</dbReference>
<dbReference type="Pfam" id="PF00535">
    <property type="entry name" value="Glycos_transf_2"/>
    <property type="match status" value="1"/>
</dbReference>
<dbReference type="PANTHER" id="PTHR43630:SF1">
    <property type="entry name" value="POLY-BETA-1,6-N-ACETYL-D-GLUCOSAMINE SYNTHASE"/>
    <property type="match status" value="1"/>
</dbReference>
<keyword evidence="9 11" id="KW-0472">Membrane</keyword>
<evidence type="ECO:0000256" key="6">
    <source>
        <dbReference type="ARBA" id="ARBA00022679"/>
    </source>
</evidence>
<evidence type="ECO:0000256" key="2">
    <source>
        <dbReference type="ARBA" id="ARBA00006739"/>
    </source>
</evidence>
<feature type="domain" description="Glycosyltransferase 2-like" evidence="12">
    <location>
        <begin position="78"/>
        <end position="245"/>
    </location>
</feature>
<keyword evidence="4 11" id="KW-1003">Cell membrane</keyword>
<feature type="transmembrane region" description="Helical" evidence="11">
    <location>
        <begin position="365"/>
        <end position="384"/>
    </location>
</feature>
<evidence type="ECO:0000256" key="1">
    <source>
        <dbReference type="ARBA" id="ARBA00004651"/>
    </source>
</evidence>
<keyword evidence="6 11" id="KW-0808">Transferase</keyword>
<evidence type="ECO:0000256" key="9">
    <source>
        <dbReference type="ARBA" id="ARBA00023136"/>
    </source>
</evidence>